<evidence type="ECO:0000256" key="6">
    <source>
        <dbReference type="ARBA" id="ARBA00023136"/>
    </source>
</evidence>
<keyword evidence="3 7" id="KW-0812">Transmembrane</keyword>
<dbReference type="Gene3D" id="1.20.1250.20">
    <property type="entry name" value="MFS general substrate transporter like domains"/>
    <property type="match status" value="1"/>
</dbReference>
<evidence type="ECO:0000256" key="2">
    <source>
        <dbReference type="ARBA" id="ARBA00005982"/>
    </source>
</evidence>
<proteinExistence type="inferred from homology"/>
<gene>
    <name evidence="8" type="ORF">AAG570_009993</name>
</gene>
<keyword evidence="6 7" id="KW-0472">Membrane</keyword>
<evidence type="ECO:0000256" key="3">
    <source>
        <dbReference type="ARBA" id="ARBA00022692"/>
    </source>
</evidence>
<dbReference type="Pfam" id="PF00854">
    <property type="entry name" value="PTR2"/>
    <property type="match status" value="1"/>
</dbReference>
<comment type="subcellular location">
    <subcellularLocation>
        <location evidence="1">Membrane</location>
        <topology evidence="1">Multi-pass membrane protein</topology>
    </subcellularLocation>
</comment>
<evidence type="ECO:0000313" key="8">
    <source>
        <dbReference type="EMBL" id="KAL1138305.1"/>
    </source>
</evidence>
<accession>A0ABD0YQQ1</accession>
<dbReference type="EMBL" id="JBFDAA010000004">
    <property type="protein sequence ID" value="KAL1138305.1"/>
    <property type="molecule type" value="Genomic_DNA"/>
</dbReference>
<dbReference type="GO" id="GO:0015833">
    <property type="term" value="P:peptide transport"/>
    <property type="evidence" value="ECO:0007669"/>
    <property type="project" value="UniProtKB-KW"/>
</dbReference>
<dbReference type="AlphaFoldDB" id="A0ABD0YQQ1"/>
<evidence type="ECO:0000256" key="7">
    <source>
        <dbReference type="SAM" id="Phobius"/>
    </source>
</evidence>
<sequence length="275" mass="30889">MPVGGKDASLQQSVKSVRYKMDVNGVQVLKGLNLRAGGVYSILVYKSGERLWGKPATQMERRPAWDHTGPLVRISGNRRAYLHWSEHGNWPFPPESNEVPLIGGRLLPCYKWASPPQNIDVGPFLNNLLRLLFILCFSCMKIFVTSNIAIENTEEDSLSSKPVRDNGSAAKMFTVTQPNGVHMLWQLPQYLILTTAEIFYSIANKVFIYSQSPPRMRALTGALWVLANAFGDILVAVLVHSHSFKRQRDLMPVCIMPLWQSAPTRPQPLTQFLGN</sequence>
<comment type="caution">
    <text evidence="8">The sequence shown here is derived from an EMBL/GenBank/DDBJ whole genome shotgun (WGS) entry which is preliminary data.</text>
</comment>
<keyword evidence="4" id="KW-0813">Transport</keyword>
<keyword evidence="4" id="KW-0571">Peptide transport</keyword>
<feature type="transmembrane region" description="Helical" evidence="7">
    <location>
        <begin position="221"/>
        <end position="239"/>
    </location>
</feature>
<dbReference type="PANTHER" id="PTHR11654">
    <property type="entry name" value="OLIGOPEPTIDE TRANSPORTER-RELATED"/>
    <property type="match status" value="1"/>
</dbReference>
<dbReference type="InterPro" id="IPR000109">
    <property type="entry name" value="POT_fam"/>
</dbReference>
<comment type="similarity">
    <text evidence="2">Belongs to the major facilitator superfamily. Proton-dependent oligopeptide transporter (POT/PTR) (TC 2.A.17) family.</text>
</comment>
<keyword evidence="5 7" id="KW-1133">Transmembrane helix</keyword>
<name>A0ABD0YQQ1_9HEMI</name>
<evidence type="ECO:0000256" key="5">
    <source>
        <dbReference type="ARBA" id="ARBA00022989"/>
    </source>
</evidence>
<dbReference type="InterPro" id="IPR036259">
    <property type="entry name" value="MFS_trans_sf"/>
</dbReference>
<evidence type="ECO:0000256" key="4">
    <source>
        <dbReference type="ARBA" id="ARBA00022856"/>
    </source>
</evidence>
<protein>
    <submittedName>
        <fullName evidence="8">Uncharacterized protein</fullName>
    </submittedName>
</protein>
<keyword evidence="4" id="KW-0653">Protein transport</keyword>
<dbReference type="Proteomes" id="UP001558652">
    <property type="component" value="Unassembled WGS sequence"/>
</dbReference>
<reference evidence="8 9" key="1">
    <citation type="submission" date="2024-07" db="EMBL/GenBank/DDBJ databases">
        <title>Chromosome-level genome assembly of the water stick insect Ranatra chinensis (Heteroptera: Nepidae).</title>
        <authorList>
            <person name="Liu X."/>
        </authorList>
    </citation>
    <scope>NUCLEOTIDE SEQUENCE [LARGE SCALE GENOMIC DNA]</scope>
    <source>
        <strain evidence="8">Cailab_2021Rc</strain>
        <tissue evidence="8">Muscle</tissue>
    </source>
</reference>
<evidence type="ECO:0000256" key="1">
    <source>
        <dbReference type="ARBA" id="ARBA00004141"/>
    </source>
</evidence>
<keyword evidence="9" id="KW-1185">Reference proteome</keyword>
<evidence type="ECO:0000313" key="9">
    <source>
        <dbReference type="Proteomes" id="UP001558652"/>
    </source>
</evidence>
<organism evidence="8 9">
    <name type="scientific">Ranatra chinensis</name>
    <dbReference type="NCBI Taxonomy" id="642074"/>
    <lineage>
        <taxon>Eukaryota</taxon>
        <taxon>Metazoa</taxon>
        <taxon>Ecdysozoa</taxon>
        <taxon>Arthropoda</taxon>
        <taxon>Hexapoda</taxon>
        <taxon>Insecta</taxon>
        <taxon>Pterygota</taxon>
        <taxon>Neoptera</taxon>
        <taxon>Paraneoptera</taxon>
        <taxon>Hemiptera</taxon>
        <taxon>Heteroptera</taxon>
        <taxon>Panheteroptera</taxon>
        <taxon>Nepomorpha</taxon>
        <taxon>Nepidae</taxon>
        <taxon>Ranatrinae</taxon>
        <taxon>Ranatra</taxon>
    </lineage>
</organism>
<dbReference type="GO" id="GO:0016020">
    <property type="term" value="C:membrane"/>
    <property type="evidence" value="ECO:0007669"/>
    <property type="project" value="UniProtKB-SubCell"/>
</dbReference>